<dbReference type="OrthoDB" id="1287740at2759"/>
<evidence type="ECO:0000313" key="2">
    <source>
        <dbReference type="EMBL" id="PWA73684.1"/>
    </source>
</evidence>
<name>A0A2U1NJI8_ARTAN</name>
<dbReference type="SUPFAM" id="SSF52047">
    <property type="entry name" value="RNI-like"/>
    <property type="match status" value="1"/>
</dbReference>
<dbReference type="Proteomes" id="UP000245207">
    <property type="component" value="Unassembled WGS sequence"/>
</dbReference>
<sequence length="530" mass="60564">MDRISQVPEFIIHHIMSFLKSPKERVRMSVLSKHLFAITASFPILDFKEHKFGKVIKSSHISSDPNIRYRYVMDNFFKYVDYTTSRFCQQNVSVHTFKLIAAFQDPSDVNIADRCLESILMKGVQVLVINGQSVKFLPPSAPKYRVSNKLLSASSLTSLTLCECELPSSLMVDAIEFKSLKHLRLQKVPIDKEVIERLTTSCPLLEEFIVEFCWGLKRFCVYGLQNLQELEFRYDHGVERIDIDAPNLCFLLLMGLGGAPCLNVASCKKLTTVYSYGYPSPRSEGLVDLSSNFPHLETLFLILPQLYKSLKLSSHSLRTFVLHSDCDLDELDINTPNLLSFDYKGHAHPPFRVERESVVSKARMECYPSEFVNTLWFQKLRRFLSKKGGFKELKLCLSAHLFNVEELKLIQGQPFELDHVDLEPDSIKELSVYLAVVDGVLWCCRPQSLTIESNFPLINFEEWSHIVKFTYEKLIQQEDPGNSNIQFVISSSSIAKKHFDDLTSLLIALPRDGLRQTITIIKEAAVQEAG</sequence>
<dbReference type="InterPro" id="IPR036047">
    <property type="entry name" value="F-box-like_dom_sf"/>
</dbReference>
<reference evidence="2 3" key="1">
    <citation type="journal article" date="2018" name="Mol. Plant">
        <title>The genome of Artemisia annua provides insight into the evolution of Asteraceae family and artemisinin biosynthesis.</title>
        <authorList>
            <person name="Shen Q."/>
            <person name="Zhang L."/>
            <person name="Liao Z."/>
            <person name="Wang S."/>
            <person name="Yan T."/>
            <person name="Shi P."/>
            <person name="Liu M."/>
            <person name="Fu X."/>
            <person name="Pan Q."/>
            <person name="Wang Y."/>
            <person name="Lv Z."/>
            <person name="Lu X."/>
            <person name="Zhang F."/>
            <person name="Jiang W."/>
            <person name="Ma Y."/>
            <person name="Chen M."/>
            <person name="Hao X."/>
            <person name="Li L."/>
            <person name="Tang Y."/>
            <person name="Lv G."/>
            <person name="Zhou Y."/>
            <person name="Sun X."/>
            <person name="Brodelius P.E."/>
            <person name="Rose J.K.C."/>
            <person name="Tang K."/>
        </authorList>
    </citation>
    <scope>NUCLEOTIDE SEQUENCE [LARGE SCALE GENOMIC DNA]</scope>
    <source>
        <strain evidence="3">cv. Huhao1</strain>
        <tissue evidence="2">Leaf</tissue>
    </source>
</reference>
<feature type="domain" description="F-box/LRR-repeat protein 15/At3g58940/PEG3-like LRR" evidence="1">
    <location>
        <begin position="113"/>
        <end position="272"/>
    </location>
</feature>
<dbReference type="AlphaFoldDB" id="A0A2U1NJI8"/>
<dbReference type="Pfam" id="PF24758">
    <property type="entry name" value="LRR_At5g56370"/>
    <property type="match status" value="1"/>
</dbReference>
<accession>A0A2U1NJI8</accession>
<keyword evidence="3" id="KW-1185">Reference proteome</keyword>
<gene>
    <name evidence="2" type="ORF">CTI12_AA258950</name>
</gene>
<evidence type="ECO:0000259" key="1">
    <source>
        <dbReference type="Pfam" id="PF24758"/>
    </source>
</evidence>
<dbReference type="InterPro" id="IPR032675">
    <property type="entry name" value="LRR_dom_sf"/>
</dbReference>
<dbReference type="PANTHER" id="PTHR34145:SF28">
    <property type="entry name" value="F-BOX DOMAIN-CONTAINING PROTEIN"/>
    <property type="match status" value="1"/>
</dbReference>
<comment type="caution">
    <text evidence="2">The sequence shown here is derived from an EMBL/GenBank/DDBJ whole genome shotgun (WGS) entry which is preliminary data.</text>
</comment>
<dbReference type="EMBL" id="PKPP01002696">
    <property type="protein sequence ID" value="PWA73684.1"/>
    <property type="molecule type" value="Genomic_DNA"/>
</dbReference>
<dbReference type="SUPFAM" id="SSF81383">
    <property type="entry name" value="F-box domain"/>
    <property type="match status" value="1"/>
</dbReference>
<protein>
    <submittedName>
        <fullName evidence="2">F-box domain, Leucine-rich repeat domain, L domain-like protein</fullName>
    </submittedName>
</protein>
<dbReference type="PANTHER" id="PTHR34145">
    <property type="entry name" value="OS02G0105600 PROTEIN"/>
    <property type="match status" value="1"/>
</dbReference>
<dbReference type="InterPro" id="IPR053772">
    <property type="entry name" value="At1g61320/At1g61330-like"/>
</dbReference>
<proteinExistence type="predicted"/>
<evidence type="ECO:0000313" key="3">
    <source>
        <dbReference type="Proteomes" id="UP000245207"/>
    </source>
</evidence>
<dbReference type="Gene3D" id="3.80.10.10">
    <property type="entry name" value="Ribonuclease Inhibitor"/>
    <property type="match status" value="1"/>
</dbReference>
<dbReference type="InterPro" id="IPR055411">
    <property type="entry name" value="LRR_FXL15/At3g58940/PEG3-like"/>
</dbReference>
<organism evidence="2 3">
    <name type="scientific">Artemisia annua</name>
    <name type="common">Sweet wormwood</name>
    <dbReference type="NCBI Taxonomy" id="35608"/>
    <lineage>
        <taxon>Eukaryota</taxon>
        <taxon>Viridiplantae</taxon>
        <taxon>Streptophyta</taxon>
        <taxon>Embryophyta</taxon>
        <taxon>Tracheophyta</taxon>
        <taxon>Spermatophyta</taxon>
        <taxon>Magnoliopsida</taxon>
        <taxon>eudicotyledons</taxon>
        <taxon>Gunneridae</taxon>
        <taxon>Pentapetalae</taxon>
        <taxon>asterids</taxon>
        <taxon>campanulids</taxon>
        <taxon>Asterales</taxon>
        <taxon>Asteraceae</taxon>
        <taxon>Asteroideae</taxon>
        <taxon>Anthemideae</taxon>
        <taxon>Artemisiinae</taxon>
        <taxon>Artemisia</taxon>
    </lineage>
</organism>